<comment type="caution">
    <text evidence="1">The sequence shown here is derived from an EMBL/GenBank/DDBJ whole genome shotgun (WGS) entry which is preliminary data.</text>
</comment>
<dbReference type="RefSeq" id="WP_202835281.1">
    <property type="nucleotide sequence ID" value="NZ_JAETWB010000046.1"/>
</dbReference>
<reference evidence="1 2" key="1">
    <citation type="submission" date="2021-01" db="EMBL/GenBank/DDBJ databases">
        <title>Belnapia mucosa sp. nov. and Belnapia arida sp. nov., isolated from the Tabernas Desert (Almeria, Spain).</title>
        <authorList>
            <person name="Molina-Menor E."/>
            <person name="Vidal-Verdu A."/>
            <person name="Calonge A."/>
            <person name="Satari L."/>
            <person name="Pereto J."/>
            <person name="Porcar M."/>
        </authorList>
    </citation>
    <scope>NUCLEOTIDE SEQUENCE [LARGE SCALE GENOMIC DNA]</scope>
    <source>
        <strain evidence="1 2">T18</strain>
    </source>
</reference>
<accession>A0ABS1UBJ8</accession>
<dbReference type="Proteomes" id="UP000660885">
    <property type="component" value="Unassembled WGS sequence"/>
</dbReference>
<protein>
    <recommendedName>
        <fullName evidence="3">XRE family transcriptional regulator</fullName>
    </recommendedName>
</protein>
<keyword evidence="2" id="KW-1185">Reference proteome</keyword>
<dbReference type="EMBL" id="JAETWB010000046">
    <property type="protein sequence ID" value="MBL6082068.1"/>
    <property type="molecule type" value="Genomic_DNA"/>
</dbReference>
<evidence type="ECO:0000313" key="1">
    <source>
        <dbReference type="EMBL" id="MBL6082068.1"/>
    </source>
</evidence>
<evidence type="ECO:0000313" key="2">
    <source>
        <dbReference type="Proteomes" id="UP000660885"/>
    </source>
</evidence>
<evidence type="ECO:0008006" key="3">
    <source>
        <dbReference type="Google" id="ProtNLM"/>
    </source>
</evidence>
<organism evidence="1 2">
    <name type="scientific">Belnapia arida</name>
    <dbReference type="NCBI Taxonomy" id="2804533"/>
    <lineage>
        <taxon>Bacteria</taxon>
        <taxon>Pseudomonadati</taxon>
        <taxon>Pseudomonadota</taxon>
        <taxon>Alphaproteobacteria</taxon>
        <taxon>Acetobacterales</taxon>
        <taxon>Roseomonadaceae</taxon>
        <taxon>Belnapia</taxon>
    </lineage>
</organism>
<sequence>MKPLTAEERRTQTIGWLKIIRLRVAIGGELDDRGLKAPPEVGEALGLEAAEAQVLLTSKQWRDGDLERLRMLAERLGVAVSEEDPWW</sequence>
<gene>
    <name evidence="1" type="ORF">JMJ56_29255</name>
</gene>
<name>A0ABS1UBJ8_9PROT</name>
<proteinExistence type="predicted"/>